<proteinExistence type="predicted"/>
<comment type="caution">
    <text evidence="2">The sequence shown here is derived from an EMBL/GenBank/DDBJ whole genome shotgun (WGS) entry which is preliminary data.</text>
</comment>
<protein>
    <submittedName>
        <fullName evidence="2">AMP-binding protein</fullName>
    </submittedName>
</protein>
<dbReference type="PANTHER" id="PTHR43813">
    <property type="entry name" value="ACYL-ACTIVATING ENZYME 16, CHLOROPLASTIC-RELATED"/>
    <property type="match status" value="1"/>
</dbReference>
<dbReference type="Pfam" id="PF00501">
    <property type="entry name" value="AMP-binding"/>
    <property type="match status" value="1"/>
</dbReference>
<feature type="non-terminal residue" evidence="2">
    <location>
        <position position="1"/>
    </location>
</feature>
<dbReference type="PANTHER" id="PTHR43813:SF1">
    <property type="entry name" value="ACYL-ACTIVATING ENZYME 16, CHLOROPLASTIC-RELATED"/>
    <property type="match status" value="1"/>
</dbReference>
<dbReference type="EMBL" id="JASOME010000280">
    <property type="protein sequence ID" value="MDK7064464.1"/>
    <property type="molecule type" value="Genomic_DNA"/>
</dbReference>
<dbReference type="InterPro" id="IPR000873">
    <property type="entry name" value="AMP-dep_synth/lig_dom"/>
</dbReference>
<name>A0AAW6Y7Q1_GARVA</name>
<dbReference type="InterPro" id="IPR020845">
    <property type="entry name" value="AMP-binding_CS"/>
</dbReference>
<dbReference type="Gene3D" id="3.40.50.12780">
    <property type="entry name" value="N-terminal domain of ligase-like"/>
    <property type="match status" value="1"/>
</dbReference>
<feature type="non-terminal residue" evidence="2">
    <location>
        <position position="77"/>
    </location>
</feature>
<feature type="domain" description="AMP-dependent synthetase/ligase" evidence="1">
    <location>
        <begin position="31"/>
        <end position="72"/>
    </location>
</feature>
<dbReference type="PRINTS" id="PR00154">
    <property type="entry name" value="AMPBINDING"/>
</dbReference>
<sequence>RISLKTIFNFKANGIGAVIDFGKSISDDELNNAINKIKADDLATIVYTSGSTGKPKGAMLTNRNFTHIVYAAYDVLN</sequence>
<reference evidence="2" key="1">
    <citation type="submission" date="2023-05" db="EMBL/GenBank/DDBJ databases">
        <title>Cataloging the Phylogenetic Diversity of Human Bladder Bacteria.</title>
        <authorList>
            <person name="Du J."/>
        </authorList>
    </citation>
    <scope>NUCLEOTIDE SEQUENCE</scope>
    <source>
        <strain evidence="2">UMB6789</strain>
    </source>
</reference>
<dbReference type="InterPro" id="IPR052987">
    <property type="entry name" value="Chloroplast_AMP-bd_Enzymes"/>
</dbReference>
<organism evidence="2 3">
    <name type="scientific">Gardnerella vaginalis</name>
    <dbReference type="NCBI Taxonomy" id="2702"/>
    <lineage>
        <taxon>Bacteria</taxon>
        <taxon>Bacillati</taxon>
        <taxon>Actinomycetota</taxon>
        <taxon>Actinomycetes</taxon>
        <taxon>Bifidobacteriales</taxon>
        <taxon>Bifidobacteriaceae</taxon>
        <taxon>Gardnerella</taxon>
    </lineage>
</organism>
<dbReference type="Proteomes" id="UP001237784">
    <property type="component" value="Unassembled WGS sequence"/>
</dbReference>
<dbReference type="AlphaFoldDB" id="A0AAW6Y7Q1"/>
<evidence type="ECO:0000259" key="1">
    <source>
        <dbReference type="Pfam" id="PF00501"/>
    </source>
</evidence>
<dbReference type="InterPro" id="IPR020459">
    <property type="entry name" value="AMP-binding"/>
</dbReference>
<dbReference type="PROSITE" id="PS00455">
    <property type="entry name" value="AMP_BINDING"/>
    <property type="match status" value="1"/>
</dbReference>
<evidence type="ECO:0000313" key="2">
    <source>
        <dbReference type="EMBL" id="MDK7064464.1"/>
    </source>
</evidence>
<accession>A0AAW6Y7Q1</accession>
<dbReference type="RefSeq" id="WP_285085699.1">
    <property type="nucleotide sequence ID" value="NZ_JASOME010000280.1"/>
</dbReference>
<gene>
    <name evidence="2" type="ORF">QP372_08135</name>
</gene>
<dbReference type="InterPro" id="IPR042099">
    <property type="entry name" value="ANL_N_sf"/>
</dbReference>
<dbReference type="SUPFAM" id="SSF56801">
    <property type="entry name" value="Acetyl-CoA synthetase-like"/>
    <property type="match status" value="1"/>
</dbReference>
<evidence type="ECO:0000313" key="3">
    <source>
        <dbReference type="Proteomes" id="UP001237784"/>
    </source>
</evidence>